<comment type="caution">
    <text evidence="1">The sequence shown here is derived from an EMBL/GenBank/DDBJ whole genome shotgun (WGS) entry which is preliminary data.</text>
</comment>
<protein>
    <recommendedName>
        <fullName evidence="3">Esterase</fullName>
    </recommendedName>
</protein>
<dbReference type="AlphaFoldDB" id="A0AAN9EB84"/>
<reference evidence="1 2" key="1">
    <citation type="submission" date="2024-01" db="EMBL/GenBank/DDBJ databases">
        <title>The genomes of 5 underutilized Papilionoideae crops provide insights into root nodulation and disease resistanc.</title>
        <authorList>
            <person name="Yuan L."/>
        </authorList>
    </citation>
    <scope>NUCLEOTIDE SEQUENCE [LARGE SCALE GENOMIC DNA]</scope>
    <source>
        <strain evidence="1">ZHUSHIDOU_FW_LH</strain>
        <tissue evidence="1">Leaf</tissue>
    </source>
</reference>
<evidence type="ECO:0000313" key="1">
    <source>
        <dbReference type="EMBL" id="KAK7251099.1"/>
    </source>
</evidence>
<dbReference type="Gene3D" id="3.40.50.1820">
    <property type="entry name" value="alpha/beta hydrolase"/>
    <property type="match status" value="1"/>
</dbReference>
<evidence type="ECO:0000313" key="2">
    <source>
        <dbReference type="Proteomes" id="UP001372338"/>
    </source>
</evidence>
<sequence length="102" mass="12015">MLDSNGNDIALSNSLARPYPIFVDEELFEKESTVSKEKFGKVARVYIMSDQDKVIKEDFQRWMIDKHPPQEVKKIDGSDHYQMFSTPIQLFSCLEEISRKYY</sequence>
<dbReference type="GO" id="GO:0009696">
    <property type="term" value="P:salicylic acid metabolic process"/>
    <property type="evidence" value="ECO:0007669"/>
    <property type="project" value="TreeGrafter"/>
</dbReference>
<organism evidence="1 2">
    <name type="scientific">Crotalaria pallida</name>
    <name type="common">Smooth rattlebox</name>
    <name type="synonym">Crotalaria striata</name>
    <dbReference type="NCBI Taxonomy" id="3830"/>
    <lineage>
        <taxon>Eukaryota</taxon>
        <taxon>Viridiplantae</taxon>
        <taxon>Streptophyta</taxon>
        <taxon>Embryophyta</taxon>
        <taxon>Tracheophyta</taxon>
        <taxon>Spermatophyta</taxon>
        <taxon>Magnoliopsida</taxon>
        <taxon>eudicotyledons</taxon>
        <taxon>Gunneridae</taxon>
        <taxon>Pentapetalae</taxon>
        <taxon>rosids</taxon>
        <taxon>fabids</taxon>
        <taxon>Fabales</taxon>
        <taxon>Fabaceae</taxon>
        <taxon>Papilionoideae</taxon>
        <taxon>50 kb inversion clade</taxon>
        <taxon>genistoids sensu lato</taxon>
        <taxon>core genistoids</taxon>
        <taxon>Crotalarieae</taxon>
        <taxon>Crotalaria</taxon>
    </lineage>
</organism>
<accession>A0AAN9EB84</accession>
<name>A0AAN9EB84_CROPI</name>
<dbReference type="GO" id="GO:0009694">
    <property type="term" value="P:jasmonic acid metabolic process"/>
    <property type="evidence" value="ECO:0007669"/>
    <property type="project" value="TreeGrafter"/>
</dbReference>
<proteinExistence type="predicted"/>
<dbReference type="SUPFAM" id="SSF53474">
    <property type="entry name" value="alpha/beta-Hydrolases"/>
    <property type="match status" value="1"/>
</dbReference>
<dbReference type="PANTHER" id="PTHR10992:SF1066">
    <property type="entry name" value="METHYL JASMONATE ESTERASE 1"/>
    <property type="match status" value="1"/>
</dbReference>
<gene>
    <name evidence="1" type="ORF">RIF29_34007</name>
</gene>
<dbReference type="Proteomes" id="UP001372338">
    <property type="component" value="Unassembled WGS sequence"/>
</dbReference>
<dbReference type="GO" id="GO:0080030">
    <property type="term" value="F:methyl indole-3-acetate esterase activity"/>
    <property type="evidence" value="ECO:0007669"/>
    <property type="project" value="TreeGrafter"/>
</dbReference>
<dbReference type="GO" id="GO:0080031">
    <property type="term" value="F:methyl salicylate esterase activity"/>
    <property type="evidence" value="ECO:0007669"/>
    <property type="project" value="TreeGrafter"/>
</dbReference>
<dbReference type="InterPro" id="IPR045889">
    <property type="entry name" value="MES/HNL"/>
</dbReference>
<dbReference type="EMBL" id="JAYWIO010000007">
    <property type="protein sequence ID" value="KAK7251099.1"/>
    <property type="molecule type" value="Genomic_DNA"/>
</dbReference>
<evidence type="ECO:0008006" key="3">
    <source>
        <dbReference type="Google" id="ProtNLM"/>
    </source>
</evidence>
<dbReference type="InterPro" id="IPR029058">
    <property type="entry name" value="AB_hydrolase_fold"/>
</dbReference>
<keyword evidence="2" id="KW-1185">Reference proteome</keyword>
<dbReference type="GO" id="GO:0080032">
    <property type="term" value="F:methyl jasmonate esterase activity"/>
    <property type="evidence" value="ECO:0007669"/>
    <property type="project" value="TreeGrafter"/>
</dbReference>
<dbReference type="PANTHER" id="PTHR10992">
    <property type="entry name" value="METHYLESTERASE FAMILY MEMBER"/>
    <property type="match status" value="1"/>
</dbReference>